<keyword evidence="1" id="KW-0732">Signal</keyword>
<gene>
    <name evidence="2" type="ORF">HNP84_005479</name>
</gene>
<feature type="signal peptide" evidence="1">
    <location>
        <begin position="1"/>
        <end position="27"/>
    </location>
</feature>
<dbReference type="AlphaFoldDB" id="A0A840PI33"/>
<proteinExistence type="predicted"/>
<evidence type="ECO:0008006" key="4">
    <source>
        <dbReference type="Google" id="ProtNLM"/>
    </source>
</evidence>
<protein>
    <recommendedName>
        <fullName evidence="4">Secreted protein</fullName>
    </recommendedName>
</protein>
<keyword evidence="3" id="KW-1185">Reference proteome</keyword>
<dbReference type="EMBL" id="JACHGN010000012">
    <property type="protein sequence ID" value="MBB5135735.1"/>
    <property type="molecule type" value="Genomic_DNA"/>
</dbReference>
<name>A0A840PI33_9ACTN</name>
<dbReference type="Proteomes" id="UP000578449">
    <property type="component" value="Unassembled WGS sequence"/>
</dbReference>
<evidence type="ECO:0000313" key="3">
    <source>
        <dbReference type="Proteomes" id="UP000578449"/>
    </source>
</evidence>
<feature type="chain" id="PRO_5032484323" description="Secreted protein" evidence="1">
    <location>
        <begin position="28"/>
        <end position="96"/>
    </location>
</feature>
<sequence length="96" mass="10254">MRRIASTLATVAAAGMLALSLPSAAHAANGVLLLNGELYFDPSGCYPSDRWPLAVRNDTDQVVAIYETPDCTGEVLEFVFPDESSISEFGNSVYVP</sequence>
<accession>A0A840PI33</accession>
<organism evidence="2 3">
    <name type="scientific">Thermocatellispora tengchongensis</name>
    <dbReference type="NCBI Taxonomy" id="1073253"/>
    <lineage>
        <taxon>Bacteria</taxon>
        <taxon>Bacillati</taxon>
        <taxon>Actinomycetota</taxon>
        <taxon>Actinomycetes</taxon>
        <taxon>Streptosporangiales</taxon>
        <taxon>Streptosporangiaceae</taxon>
        <taxon>Thermocatellispora</taxon>
    </lineage>
</organism>
<reference evidence="2 3" key="1">
    <citation type="submission" date="2020-08" db="EMBL/GenBank/DDBJ databases">
        <title>Genomic Encyclopedia of Type Strains, Phase IV (KMG-IV): sequencing the most valuable type-strain genomes for metagenomic binning, comparative biology and taxonomic classification.</title>
        <authorList>
            <person name="Goeker M."/>
        </authorList>
    </citation>
    <scope>NUCLEOTIDE SEQUENCE [LARGE SCALE GENOMIC DNA]</scope>
    <source>
        <strain evidence="2 3">DSM 45615</strain>
    </source>
</reference>
<evidence type="ECO:0000256" key="1">
    <source>
        <dbReference type="SAM" id="SignalP"/>
    </source>
</evidence>
<evidence type="ECO:0000313" key="2">
    <source>
        <dbReference type="EMBL" id="MBB5135735.1"/>
    </source>
</evidence>
<dbReference type="RefSeq" id="WP_185052676.1">
    <property type="nucleotide sequence ID" value="NZ_BAABIX010000014.1"/>
</dbReference>
<comment type="caution">
    <text evidence="2">The sequence shown here is derived from an EMBL/GenBank/DDBJ whole genome shotgun (WGS) entry which is preliminary data.</text>
</comment>